<evidence type="ECO:0000313" key="6">
    <source>
        <dbReference type="Proteomes" id="UP001487305"/>
    </source>
</evidence>
<protein>
    <submittedName>
        <fullName evidence="5">HlyD family efflux transporter periplasmic adaptor subunit</fullName>
    </submittedName>
</protein>
<accession>A0ABV1JFD9</accession>
<dbReference type="Pfam" id="PF25967">
    <property type="entry name" value="RND-MFP_C"/>
    <property type="match status" value="1"/>
</dbReference>
<dbReference type="Gene3D" id="2.40.30.170">
    <property type="match status" value="1"/>
</dbReference>
<evidence type="ECO:0000256" key="2">
    <source>
        <dbReference type="ARBA" id="ARBA00023054"/>
    </source>
</evidence>
<organism evidence="5 6">
    <name type="scientific">Raoultibacter massiliensis</name>
    <dbReference type="NCBI Taxonomy" id="1852371"/>
    <lineage>
        <taxon>Bacteria</taxon>
        <taxon>Bacillati</taxon>
        <taxon>Actinomycetota</taxon>
        <taxon>Coriobacteriia</taxon>
        <taxon>Eggerthellales</taxon>
        <taxon>Eggerthellaceae</taxon>
        <taxon>Raoultibacter</taxon>
    </lineage>
</organism>
<feature type="domain" description="Multidrug resistance protein MdtA-like C-terminal permuted SH3" evidence="4">
    <location>
        <begin position="219"/>
        <end position="277"/>
    </location>
</feature>
<dbReference type="InterPro" id="IPR058627">
    <property type="entry name" value="MdtA-like_C"/>
</dbReference>
<comment type="subcellular location">
    <subcellularLocation>
        <location evidence="1">Cell envelope</location>
    </subcellularLocation>
</comment>
<dbReference type="PANTHER" id="PTHR32347">
    <property type="entry name" value="EFFLUX SYSTEM COMPONENT YKNX-RELATED"/>
    <property type="match status" value="1"/>
</dbReference>
<sequence length="306" mass="31609">MAKTIGKAAVVLLLVAVLGGIVYVLIGQDAVASGAAEPLEMPTALVTKGTIEKLVTGPGEVKPAKTEKLKMAKWRYFKSSPVPLNERIPAGTPLVDYTYGDSLVAPYDLVVLSKNLPEKERDELTEDHYVEVARVDSMHVELEVPETDIADLSVGQAVEVKLAAKENEAYDGTVTGINEVGTYGATGSKYKVAIEIPNDGSILIGMSANASIKVAEAADVLTVPVSAVTDGGEGVRFVLVQHPDGSLEPVEVETGLSDGTMVEVSGNLNEGDEVLLSDALSSGASGEGEGDGSAGGVGFVSRVAAG</sequence>
<gene>
    <name evidence="5" type="ORF">AAA083_08770</name>
</gene>
<dbReference type="Gene3D" id="2.40.420.20">
    <property type="match status" value="1"/>
</dbReference>
<evidence type="ECO:0000313" key="5">
    <source>
        <dbReference type="EMBL" id="MEQ3363066.1"/>
    </source>
</evidence>
<keyword evidence="2" id="KW-0175">Coiled coil</keyword>
<proteinExistence type="predicted"/>
<dbReference type="Pfam" id="PF25954">
    <property type="entry name" value="Beta-barrel_RND_2"/>
    <property type="match status" value="1"/>
</dbReference>
<comment type="caution">
    <text evidence="5">The sequence shown here is derived from an EMBL/GenBank/DDBJ whole genome shotgun (WGS) entry which is preliminary data.</text>
</comment>
<dbReference type="InterPro" id="IPR058792">
    <property type="entry name" value="Beta-barrel_RND_2"/>
</dbReference>
<evidence type="ECO:0000259" key="3">
    <source>
        <dbReference type="Pfam" id="PF25954"/>
    </source>
</evidence>
<dbReference type="PANTHER" id="PTHR32347:SF23">
    <property type="entry name" value="BLL5650 PROTEIN"/>
    <property type="match status" value="1"/>
</dbReference>
<dbReference type="Proteomes" id="UP001487305">
    <property type="component" value="Unassembled WGS sequence"/>
</dbReference>
<keyword evidence="6" id="KW-1185">Reference proteome</keyword>
<dbReference type="InterPro" id="IPR050465">
    <property type="entry name" value="UPF0194_transport"/>
</dbReference>
<evidence type="ECO:0000259" key="4">
    <source>
        <dbReference type="Pfam" id="PF25967"/>
    </source>
</evidence>
<dbReference type="EMBL" id="JBBNOP010000006">
    <property type="protein sequence ID" value="MEQ3363066.1"/>
    <property type="molecule type" value="Genomic_DNA"/>
</dbReference>
<feature type="domain" description="CusB-like beta-barrel" evidence="3">
    <location>
        <begin position="140"/>
        <end position="213"/>
    </location>
</feature>
<evidence type="ECO:0000256" key="1">
    <source>
        <dbReference type="ARBA" id="ARBA00004196"/>
    </source>
</evidence>
<reference evidence="5 6" key="1">
    <citation type="submission" date="2024-04" db="EMBL/GenBank/DDBJ databases">
        <title>Human intestinal bacterial collection.</title>
        <authorList>
            <person name="Pauvert C."/>
            <person name="Hitch T.C.A."/>
            <person name="Clavel T."/>
        </authorList>
    </citation>
    <scope>NUCLEOTIDE SEQUENCE [LARGE SCALE GENOMIC DNA]</scope>
    <source>
        <strain evidence="5 6">CLA-KB-H42</strain>
    </source>
</reference>
<dbReference type="RefSeq" id="WP_349227489.1">
    <property type="nucleotide sequence ID" value="NZ_JBBNOP010000006.1"/>
</dbReference>
<name>A0ABV1JFD9_9ACTN</name>